<sequence>MSPIHVSTFCTGRFEMHYCLGGMVGSVTFVTNREPETFRESAVGVFSLFSMCLDVPGDHCVLHLSIMDPEVDPIMNSNPGFAKLPSVEAQVEIVGCARIPGVPGTGRNLLIKLFSVARQPRLSSPSVLVIPFPDELLFCLLSITLISDSQLRLLSVALMSDSPSSSLSRSSPSLASRLRLSLKPSFPVRFCLLSCLRLSLDSFADLVGLIEGVCP</sequence>
<keyword evidence="2" id="KW-1185">Reference proteome</keyword>
<dbReference type="EMBL" id="PGOL01003762">
    <property type="protein sequence ID" value="PKI39772.1"/>
    <property type="molecule type" value="Genomic_DNA"/>
</dbReference>
<proteinExistence type="predicted"/>
<dbReference type="AlphaFoldDB" id="A0A2I0I727"/>
<name>A0A2I0I727_PUNGR</name>
<organism evidence="1 2">
    <name type="scientific">Punica granatum</name>
    <name type="common">Pomegranate</name>
    <dbReference type="NCBI Taxonomy" id="22663"/>
    <lineage>
        <taxon>Eukaryota</taxon>
        <taxon>Viridiplantae</taxon>
        <taxon>Streptophyta</taxon>
        <taxon>Embryophyta</taxon>
        <taxon>Tracheophyta</taxon>
        <taxon>Spermatophyta</taxon>
        <taxon>Magnoliopsida</taxon>
        <taxon>eudicotyledons</taxon>
        <taxon>Gunneridae</taxon>
        <taxon>Pentapetalae</taxon>
        <taxon>rosids</taxon>
        <taxon>malvids</taxon>
        <taxon>Myrtales</taxon>
        <taxon>Lythraceae</taxon>
        <taxon>Punica</taxon>
    </lineage>
</organism>
<protein>
    <submittedName>
        <fullName evidence="1">Uncharacterized protein</fullName>
    </submittedName>
</protein>
<accession>A0A2I0I727</accession>
<reference evidence="1 2" key="1">
    <citation type="submission" date="2017-11" db="EMBL/GenBank/DDBJ databases">
        <title>De-novo sequencing of pomegranate (Punica granatum L.) genome.</title>
        <authorList>
            <person name="Akparov Z."/>
            <person name="Amiraslanov A."/>
            <person name="Hajiyeva S."/>
            <person name="Abbasov M."/>
            <person name="Kaur K."/>
            <person name="Hamwieh A."/>
            <person name="Solovyev V."/>
            <person name="Salamov A."/>
            <person name="Braich B."/>
            <person name="Kosarev P."/>
            <person name="Mahmoud A."/>
            <person name="Hajiyev E."/>
            <person name="Babayeva S."/>
            <person name="Izzatullayeva V."/>
            <person name="Mammadov A."/>
            <person name="Mammadov A."/>
            <person name="Sharifova S."/>
            <person name="Ojaghi J."/>
            <person name="Eynullazada K."/>
            <person name="Bayramov B."/>
            <person name="Abdulazimova A."/>
            <person name="Shahmuradov I."/>
        </authorList>
    </citation>
    <scope>NUCLEOTIDE SEQUENCE [LARGE SCALE GENOMIC DNA]</scope>
    <source>
        <strain evidence="2">cv. AG2017</strain>
        <tissue evidence="1">Leaf</tissue>
    </source>
</reference>
<gene>
    <name evidence="1" type="ORF">CRG98_039817</name>
</gene>
<dbReference type="Proteomes" id="UP000233551">
    <property type="component" value="Unassembled WGS sequence"/>
</dbReference>
<evidence type="ECO:0000313" key="2">
    <source>
        <dbReference type="Proteomes" id="UP000233551"/>
    </source>
</evidence>
<evidence type="ECO:0000313" key="1">
    <source>
        <dbReference type="EMBL" id="PKI39772.1"/>
    </source>
</evidence>
<comment type="caution">
    <text evidence="1">The sequence shown here is derived from an EMBL/GenBank/DDBJ whole genome shotgun (WGS) entry which is preliminary data.</text>
</comment>